<sequence>MKRKIIVLYHRQPYEEVMVNGSTIYRRDAGKPNGIIPLLKGFFSVVPDGMWIAGSEFADNQSVPVYERIDMPEAGAACTLKRVPITKEELNCFYHKTSKEGFWPILHSFHENFDCQKINWENFVMINKRFAEAALAEADSNTTVWIHDYNLWLAPYFIRKKAPDVKIAFFLHTPFPGPDIFNVISWREKIIESLLCCNHIVFSIPRYIENFIAVAKSVTNISIKQRKKVTPYFSQSGNALSEPVVTSKVLFDNRTVQLDAIPVGTSCARIDQLLKDRRIKSRISAIRSQFQDRILIFAASRMDYVKGMDKLLECYSRLLDRRPELKGKVVLSLVAVQPAAGITAYDQFQVKIRQLVARIIDAHGAADWTPVIYSEAALSFEEMVSWFSATDIMWVSSLRDGTNLVCKEFLAVKKGGKGVLVLSEFVGAAVELHEAVLTNPYSYNSMDNAIDQALEMSVQDQEARNRKLYLKVRHSDVRRWSKRLTDLGGKKLNNHQSFALKTS</sequence>
<reference evidence="2 3" key="1">
    <citation type="submission" date="2017-02" db="EMBL/GenBank/DDBJ databases">
        <authorList>
            <person name="Peterson S.W."/>
        </authorList>
    </citation>
    <scope>NUCLEOTIDE SEQUENCE [LARGE SCALE GENOMIC DNA]</scope>
    <source>
        <strain evidence="2 3">DSM 18108</strain>
    </source>
</reference>
<dbReference type="GO" id="GO:0003825">
    <property type="term" value="F:alpha,alpha-trehalose-phosphate synthase (UDP-forming) activity"/>
    <property type="evidence" value="ECO:0007669"/>
    <property type="project" value="TreeGrafter"/>
</dbReference>
<dbReference type="RefSeq" id="WP_079473685.1">
    <property type="nucleotide sequence ID" value="NZ_FUZZ01000008.1"/>
</dbReference>
<accession>A0A1T5PCR1</accession>
<dbReference type="AlphaFoldDB" id="A0A1T5PCR1"/>
<comment type="similarity">
    <text evidence="1">Belongs to the glycosyltransferase 20 family.</text>
</comment>
<gene>
    <name evidence="2" type="ORF">SAMN05660461_6441</name>
</gene>
<dbReference type="GO" id="GO:0005992">
    <property type="term" value="P:trehalose biosynthetic process"/>
    <property type="evidence" value="ECO:0007669"/>
    <property type="project" value="InterPro"/>
</dbReference>
<dbReference type="GO" id="GO:0051473">
    <property type="term" value="P:glucosylglycerol biosynthetic process"/>
    <property type="evidence" value="ECO:0007669"/>
    <property type="project" value="InterPro"/>
</dbReference>
<dbReference type="NCBIfam" id="TIGR02398">
    <property type="entry name" value="gluc_glyc_Psyn"/>
    <property type="match status" value="1"/>
</dbReference>
<keyword evidence="3" id="KW-1185">Reference proteome</keyword>
<dbReference type="CDD" id="cd03788">
    <property type="entry name" value="GT20_TPS"/>
    <property type="match status" value="1"/>
</dbReference>
<name>A0A1T5PCR1_9BACT</name>
<organism evidence="2 3">
    <name type="scientific">Chitinophaga ginsengisegetis</name>
    <dbReference type="NCBI Taxonomy" id="393003"/>
    <lineage>
        <taxon>Bacteria</taxon>
        <taxon>Pseudomonadati</taxon>
        <taxon>Bacteroidota</taxon>
        <taxon>Chitinophagia</taxon>
        <taxon>Chitinophagales</taxon>
        <taxon>Chitinophagaceae</taxon>
        <taxon>Chitinophaga</taxon>
    </lineage>
</organism>
<dbReference type="InterPro" id="IPR001830">
    <property type="entry name" value="Glyco_trans_20"/>
</dbReference>
<dbReference type="Proteomes" id="UP000190166">
    <property type="component" value="Unassembled WGS sequence"/>
</dbReference>
<proteinExistence type="inferred from homology"/>
<dbReference type="PANTHER" id="PTHR10788:SF106">
    <property type="entry name" value="BCDNA.GH08860"/>
    <property type="match status" value="1"/>
</dbReference>
<evidence type="ECO:0000313" key="3">
    <source>
        <dbReference type="Proteomes" id="UP000190166"/>
    </source>
</evidence>
<dbReference type="Pfam" id="PF00982">
    <property type="entry name" value="Glyco_transf_20"/>
    <property type="match status" value="1"/>
</dbReference>
<protein>
    <submittedName>
        <fullName evidence="2">Glucosyl-glycerol phosphate synthase</fullName>
    </submittedName>
</protein>
<dbReference type="Gene3D" id="3.40.50.2000">
    <property type="entry name" value="Glycogen Phosphorylase B"/>
    <property type="match status" value="2"/>
</dbReference>
<dbReference type="SUPFAM" id="SSF53756">
    <property type="entry name" value="UDP-Glycosyltransferase/glycogen phosphorylase"/>
    <property type="match status" value="1"/>
</dbReference>
<evidence type="ECO:0000313" key="2">
    <source>
        <dbReference type="EMBL" id="SKD10521.1"/>
    </source>
</evidence>
<dbReference type="PANTHER" id="PTHR10788">
    <property type="entry name" value="TREHALOSE-6-PHOSPHATE SYNTHASE"/>
    <property type="match status" value="1"/>
</dbReference>
<dbReference type="InterPro" id="IPR012764">
    <property type="entry name" value="Gluc_glyc_Psyn"/>
</dbReference>
<evidence type="ECO:0000256" key="1">
    <source>
        <dbReference type="ARBA" id="ARBA00008799"/>
    </source>
</evidence>
<dbReference type="STRING" id="393003.SAMN05660461_6441"/>
<dbReference type="EMBL" id="FUZZ01000008">
    <property type="protein sequence ID" value="SKD10521.1"/>
    <property type="molecule type" value="Genomic_DNA"/>
</dbReference>